<keyword evidence="2" id="KW-1185">Reference proteome</keyword>
<evidence type="ECO:0000313" key="1">
    <source>
        <dbReference type="EMBL" id="RTQ46804.1"/>
    </source>
</evidence>
<dbReference type="Proteomes" id="UP000282184">
    <property type="component" value="Unassembled WGS sequence"/>
</dbReference>
<dbReference type="RefSeq" id="WP_126695124.1">
    <property type="nucleotide sequence ID" value="NZ_RXOF01000014.1"/>
</dbReference>
<dbReference type="OrthoDB" id="2989173at2"/>
<gene>
    <name evidence="1" type="ORF">EJV47_20740</name>
</gene>
<dbReference type="AlphaFoldDB" id="A0A3S0QFN7"/>
<protein>
    <recommendedName>
        <fullName evidence="3">Restriction endonuclease</fullName>
    </recommendedName>
</protein>
<evidence type="ECO:0000313" key="2">
    <source>
        <dbReference type="Proteomes" id="UP000282184"/>
    </source>
</evidence>
<evidence type="ECO:0008006" key="3">
    <source>
        <dbReference type="Google" id="ProtNLM"/>
    </source>
</evidence>
<dbReference type="EMBL" id="RXOF01000014">
    <property type="protein sequence ID" value="RTQ46804.1"/>
    <property type="molecule type" value="Genomic_DNA"/>
</dbReference>
<comment type="caution">
    <text evidence="1">The sequence shown here is derived from an EMBL/GenBank/DDBJ whole genome shotgun (WGS) entry which is preliminary data.</text>
</comment>
<name>A0A3S0QFN7_9BACT</name>
<reference evidence="1 2" key="1">
    <citation type="submission" date="2018-12" db="EMBL/GenBank/DDBJ databases">
        <title>Hymenobacter gummosus sp. nov., isolated from a spring.</title>
        <authorList>
            <person name="Nie L."/>
        </authorList>
    </citation>
    <scope>NUCLEOTIDE SEQUENCE [LARGE SCALE GENOMIC DNA]</scope>
    <source>
        <strain evidence="1 2">KCTC 52166</strain>
    </source>
</reference>
<sequence>MIATTTPLDLLTEVIETSYRLLAQKLANGGVKARNEAALQHEFGHILRTIGELYEFSSAHRFQLEFESYLELTAPTIKSTTTRARVDLVLDYSTPSGSARAAIELKFFKKANHREPNNRYDVFKDLSNLEQYRQHGIDQCYFVLVTDHAHYVHQSAYSPDTAGFDFRHGSSYAAATELVYATTVPYGPPVRLQQSYQFAWDSIDDLYFLKVSV</sequence>
<accession>A0A3S0QFN7</accession>
<proteinExistence type="predicted"/>
<organism evidence="1 2">
    <name type="scientific">Hymenobacter gummosus</name>
    <dbReference type="NCBI Taxonomy" id="1776032"/>
    <lineage>
        <taxon>Bacteria</taxon>
        <taxon>Pseudomonadati</taxon>
        <taxon>Bacteroidota</taxon>
        <taxon>Cytophagia</taxon>
        <taxon>Cytophagales</taxon>
        <taxon>Hymenobacteraceae</taxon>
        <taxon>Hymenobacter</taxon>
    </lineage>
</organism>